<evidence type="ECO:0000313" key="2">
    <source>
        <dbReference type="Proteomes" id="UP000490535"/>
    </source>
</evidence>
<dbReference type="AlphaFoldDB" id="A0A0A8TM49"/>
<dbReference type="Proteomes" id="UP000490535">
    <property type="component" value="Unassembled WGS sequence"/>
</dbReference>
<proteinExistence type="predicted"/>
<evidence type="ECO:0000313" key="1">
    <source>
        <dbReference type="EMBL" id="KAF1027510.1"/>
    </source>
</evidence>
<gene>
    <name evidence="1" type="ORF">GAK29_00610</name>
</gene>
<reference evidence="2" key="1">
    <citation type="journal article" date="2020" name="MBio">
        <title>Horizontal gene transfer to a defensive symbiont with a reduced genome amongst a multipartite beetle microbiome.</title>
        <authorList>
            <person name="Waterworth S.C."/>
            <person name="Florez L.V."/>
            <person name="Rees E.R."/>
            <person name="Hertweck C."/>
            <person name="Kaltenpoth M."/>
            <person name="Kwan J.C."/>
        </authorList>
    </citation>
    <scope>NUCLEOTIDE SEQUENCE [LARGE SCALE GENOMIC DNA]</scope>
</reference>
<sequence>MNHVKTADKKVHPLKTFFVELFSVRAGLYIKQTHSVHKPKG</sequence>
<dbReference type="EMBL" id="WNDP01000009">
    <property type="protein sequence ID" value="KAF1027510.1"/>
    <property type="molecule type" value="Genomic_DNA"/>
</dbReference>
<protein>
    <submittedName>
        <fullName evidence="1">Uncharacterized protein</fullName>
    </submittedName>
</protein>
<name>A0A0A8TM49_ACIBZ</name>
<dbReference type="STRING" id="106648.GCA_000753985_04376"/>
<accession>A0A0A8TM49</accession>
<dbReference type="RefSeq" id="WP_004828958.1">
    <property type="nucleotide sequence ID" value="NZ_BKEF01000011.1"/>
</dbReference>
<comment type="caution">
    <text evidence="1">The sequence shown here is derived from an EMBL/GenBank/DDBJ whole genome shotgun (WGS) entry which is preliminary data.</text>
</comment>
<organism evidence="1 2">
    <name type="scientific">Acinetobacter bereziniae</name>
    <name type="common">Acinetobacter genomosp. 10</name>
    <dbReference type="NCBI Taxonomy" id="106648"/>
    <lineage>
        <taxon>Bacteria</taxon>
        <taxon>Pseudomonadati</taxon>
        <taxon>Pseudomonadota</taxon>
        <taxon>Gammaproteobacteria</taxon>
        <taxon>Moraxellales</taxon>
        <taxon>Moraxellaceae</taxon>
        <taxon>Acinetobacter</taxon>
    </lineage>
</organism>